<dbReference type="EMBL" id="SPQZ01000008">
    <property type="protein sequence ID" value="TFV94966.1"/>
    <property type="molecule type" value="Genomic_DNA"/>
</dbReference>
<feature type="region of interest" description="Disordered" evidence="1">
    <location>
        <begin position="49"/>
        <end position="83"/>
    </location>
</feature>
<sequence length="83" mass="8622">MGRHAATDRPDDAQALTDITFITQGVTDEEAAAVTAVLSAMLAEEAAGATTAPPAGQNAWQRSQRALRQPLTPGSGQWRGFSG</sequence>
<dbReference type="RefSeq" id="WP_135121564.1">
    <property type="nucleotide sequence ID" value="NZ_SPQZ01000008.1"/>
</dbReference>
<accession>A0A4Y9QUZ2</accession>
<evidence type="ECO:0000256" key="1">
    <source>
        <dbReference type="SAM" id="MobiDB-lite"/>
    </source>
</evidence>
<name>A0A4Y9QUZ2_9MICO</name>
<protein>
    <submittedName>
        <fullName evidence="2">Acyl-CoA carboxylase subunit epsilon</fullName>
    </submittedName>
</protein>
<evidence type="ECO:0000313" key="3">
    <source>
        <dbReference type="Proteomes" id="UP000298127"/>
    </source>
</evidence>
<comment type="caution">
    <text evidence="2">The sequence shown here is derived from an EMBL/GenBank/DDBJ whole genome shotgun (WGS) entry which is preliminary data.</text>
</comment>
<evidence type="ECO:0000313" key="2">
    <source>
        <dbReference type="EMBL" id="TFV94966.1"/>
    </source>
</evidence>
<dbReference type="InterPro" id="IPR032716">
    <property type="entry name" value="ACC_epsilon"/>
</dbReference>
<dbReference type="GO" id="GO:0003989">
    <property type="term" value="F:acetyl-CoA carboxylase activity"/>
    <property type="evidence" value="ECO:0007669"/>
    <property type="project" value="InterPro"/>
</dbReference>
<dbReference type="GO" id="GO:0004658">
    <property type="term" value="F:propionyl-CoA carboxylase activity"/>
    <property type="evidence" value="ECO:0007669"/>
    <property type="project" value="InterPro"/>
</dbReference>
<dbReference type="Proteomes" id="UP000298127">
    <property type="component" value="Unassembled WGS sequence"/>
</dbReference>
<gene>
    <name evidence="2" type="ORF">E4M00_16400</name>
</gene>
<organism evidence="2 3">
    <name type="scientific">Orlajensenia leifsoniae</name>
    <dbReference type="NCBI Taxonomy" id="2561933"/>
    <lineage>
        <taxon>Bacteria</taxon>
        <taxon>Bacillati</taxon>
        <taxon>Actinomycetota</taxon>
        <taxon>Actinomycetes</taxon>
        <taxon>Micrococcales</taxon>
        <taxon>Microbacteriaceae</taxon>
        <taxon>Orlajensenia</taxon>
    </lineage>
</organism>
<keyword evidence="3" id="KW-1185">Reference proteome</keyword>
<dbReference type="Pfam" id="PF13822">
    <property type="entry name" value="ACC_epsilon"/>
    <property type="match status" value="1"/>
</dbReference>
<reference evidence="2 3" key="1">
    <citation type="journal article" date="2018" name="J. Microbiol.">
        <title>Leifsonia flava sp. nov., a novel actinobacterium isolated from the rhizosphere of Aquilegia viridiflora.</title>
        <authorList>
            <person name="Cai Y."/>
            <person name="Tao W.Z."/>
            <person name="Ma Y.J."/>
            <person name="Cheng J."/>
            <person name="Zhang M.Y."/>
            <person name="Zhang Y.X."/>
        </authorList>
    </citation>
    <scope>NUCLEOTIDE SEQUENCE [LARGE SCALE GENOMIC DNA]</scope>
    <source>
        <strain evidence="2 3">SYP-B2174</strain>
    </source>
</reference>
<proteinExistence type="predicted"/>
<dbReference type="AlphaFoldDB" id="A0A4Y9QUZ2"/>